<organism evidence="1 2">
    <name type="scientific">Araneus ventricosus</name>
    <name type="common">Orbweaver spider</name>
    <name type="synonym">Epeira ventricosa</name>
    <dbReference type="NCBI Taxonomy" id="182803"/>
    <lineage>
        <taxon>Eukaryota</taxon>
        <taxon>Metazoa</taxon>
        <taxon>Ecdysozoa</taxon>
        <taxon>Arthropoda</taxon>
        <taxon>Chelicerata</taxon>
        <taxon>Arachnida</taxon>
        <taxon>Araneae</taxon>
        <taxon>Araneomorphae</taxon>
        <taxon>Entelegynae</taxon>
        <taxon>Araneoidea</taxon>
        <taxon>Araneidae</taxon>
        <taxon>Araneus</taxon>
    </lineage>
</organism>
<proteinExistence type="predicted"/>
<protein>
    <submittedName>
        <fullName evidence="1">Uncharacterized protein</fullName>
    </submittedName>
</protein>
<evidence type="ECO:0000313" key="1">
    <source>
        <dbReference type="EMBL" id="GBL73486.1"/>
    </source>
</evidence>
<dbReference type="EMBL" id="BGPR01230475">
    <property type="protein sequence ID" value="GBL73486.1"/>
    <property type="molecule type" value="Genomic_DNA"/>
</dbReference>
<name>A0A4Y2A2K1_ARAVE</name>
<keyword evidence="2" id="KW-1185">Reference proteome</keyword>
<reference evidence="1 2" key="1">
    <citation type="journal article" date="2019" name="Sci. Rep.">
        <title>Orb-weaving spider Araneus ventricosus genome elucidates the spidroin gene catalogue.</title>
        <authorList>
            <person name="Kono N."/>
            <person name="Nakamura H."/>
            <person name="Ohtoshi R."/>
            <person name="Moran D.A.P."/>
            <person name="Shinohara A."/>
            <person name="Yoshida Y."/>
            <person name="Fujiwara M."/>
            <person name="Mori M."/>
            <person name="Tomita M."/>
            <person name="Arakawa K."/>
        </authorList>
    </citation>
    <scope>NUCLEOTIDE SEQUENCE [LARGE SCALE GENOMIC DNA]</scope>
</reference>
<accession>A0A4Y2A2K1</accession>
<dbReference type="Proteomes" id="UP000499080">
    <property type="component" value="Unassembled WGS sequence"/>
</dbReference>
<gene>
    <name evidence="1" type="ORF">AVEN_22205_1</name>
</gene>
<feature type="non-terminal residue" evidence="1">
    <location>
        <position position="24"/>
    </location>
</feature>
<sequence>MFGTFLQIDVISFVTADLQHGLYS</sequence>
<comment type="caution">
    <text evidence="1">The sequence shown here is derived from an EMBL/GenBank/DDBJ whole genome shotgun (WGS) entry which is preliminary data.</text>
</comment>
<evidence type="ECO:0000313" key="2">
    <source>
        <dbReference type="Proteomes" id="UP000499080"/>
    </source>
</evidence>
<dbReference type="AlphaFoldDB" id="A0A4Y2A2K1"/>